<comment type="caution">
    <text evidence="1">The sequence shown here is derived from an EMBL/GenBank/DDBJ whole genome shotgun (WGS) entry which is preliminary data.</text>
</comment>
<dbReference type="EMBL" id="JBHMEY010000012">
    <property type="protein sequence ID" value="MFB9096006.1"/>
    <property type="molecule type" value="Genomic_DNA"/>
</dbReference>
<evidence type="ECO:0000313" key="1">
    <source>
        <dbReference type="EMBL" id="MFB9096006.1"/>
    </source>
</evidence>
<name>A0ABV5GKY8_9FLAO</name>
<evidence type="ECO:0008006" key="3">
    <source>
        <dbReference type="Google" id="ProtNLM"/>
    </source>
</evidence>
<organism evidence="1 2">
    <name type="scientific">Flavobacterium jumunjinense</name>
    <dbReference type="NCBI Taxonomy" id="998845"/>
    <lineage>
        <taxon>Bacteria</taxon>
        <taxon>Pseudomonadati</taxon>
        <taxon>Bacteroidota</taxon>
        <taxon>Flavobacteriia</taxon>
        <taxon>Flavobacteriales</taxon>
        <taxon>Flavobacteriaceae</taxon>
        <taxon>Flavobacterium</taxon>
    </lineage>
</organism>
<dbReference type="RefSeq" id="WP_236457377.1">
    <property type="nucleotide sequence ID" value="NZ_CBCSGE010000006.1"/>
</dbReference>
<reference evidence="1 2" key="1">
    <citation type="submission" date="2024-09" db="EMBL/GenBank/DDBJ databases">
        <authorList>
            <person name="Sun Q."/>
            <person name="Mori K."/>
        </authorList>
    </citation>
    <scope>NUCLEOTIDE SEQUENCE [LARGE SCALE GENOMIC DNA]</scope>
    <source>
        <strain evidence="1 2">CECT 7955</strain>
    </source>
</reference>
<accession>A0ABV5GKY8</accession>
<protein>
    <recommendedName>
        <fullName evidence="3">DUF2262 domain-containing protein</fullName>
    </recommendedName>
</protein>
<dbReference type="Proteomes" id="UP001589607">
    <property type="component" value="Unassembled WGS sequence"/>
</dbReference>
<proteinExistence type="predicted"/>
<keyword evidence="2" id="KW-1185">Reference proteome</keyword>
<gene>
    <name evidence="1" type="ORF">ACFFVF_05720</name>
</gene>
<evidence type="ECO:0000313" key="2">
    <source>
        <dbReference type="Proteomes" id="UP001589607"/>
    </source>
</evidence>
<sequence>MNISERALKYLKTLKRDSNFVSREEETKEYLSKQNIERADEFLKFQIQYSGYELTINNDSGNSFSASLFSKNQIQGNLKLEIEKAGDRFIEICGDHKTAQFTFYLTDKGEFCTLDDDDLPNILHTSFDKLIEEYALRNEISDWASNPYYHEIKNIDRLESIMNADFEIIEECSDEYSTWWKKDNLIAVKGIWLDRPEFYFHIYGKNKGECYDFIEGLKDDNILK</sequence>